<protein>
    <submittedName>
        <fullName evidence="3">Uncharacterized protein</fullName>
    </submittedName>
</protein>
<dbReference type="PANTHER" id="PTHR45615">
    <property type="entry name" value="MYOSIN HEAVY CHAIN, NON-MUSCLE"/>
    <property type="match status" value="1"/>
</dbReference>
<feature type="compositionally biased region" description="Low complexity" evidence="2">
    <location>
        <begin position="818"/>
        <end position="837"/>
    </location>
</feature>
<dbReference type="Proteomes" id="UP001642464">
    <property type="component" value="Unassembled WGS sequence"/>
</dbReference>
<feature type="coiled-coil region" evidence="1">
    <location>
        <begin position="756"/>
        <end position="783"/>
    </location>
</feature>
<feature type="region of interest" description="Disordered" evidence="2">
    <location>
        <begin position="228"/>
        <end position="264"/>
    </location>
</feature>
<dbReference type="PANTHER" id="PTHR45615:SF40">
    <property type="entry name" value="MYOSIN HEAVY CHAIN, NON-MUSCLE"/>
    <property type="match status" value="1"/>
</dbReference>
<evidence type="ECO:0000256" key="1">
    <source>
        <dbReference type="SAM" id="Coils"/>
    </source>
</evidence>
<feature type="compositionally biased region" description="Basic and acidic residues" evidence="2">
    <location>
        <begin position="239"/>
        <end position="251"/>
    </location>
</feature>
<evidence type="ECO:0000313" key="3">
    <source>
        <dbReference type="EMBL" id="CAK9106500.1"/>
    </source>
</evidence>
<accession>A0ABP0S2G3</accession>
<proteinExistence type="predicted"/>
<comment type="caution">
    <text evidence="3">The sequence shown here is derived from an EMBL/GenBank/DDBJ whole genome shotgun (WGS) entry which is preliminary data.</text>
</comment>
<feature type="region of interest" description="Disordered" evidence="2">
    <location>
        <begin position="332"/>
        <end position="357"/>
    </location>
</feature>
<name>A0ABP0S2G3_9DINO</name>
<dbReference type="EMBL" id="CAXAMM010042748">
    <property type="protein sequence ID" value="CAK9106500.1"/>
    <property type="molecule type" value="Genomic_DNA"/>
</dbReference>
<feature type="non-terminal residue" evidence="3">
    <location>
        <position position="1"/>
    </location>
</feature>
<keyword evidence="1" id="KW-0175">Coiled coil</keyword>
<sequence length="1165" mass="130152">AELEDTKLKLGEVVDEVLFLESELSAARRQNDFLCTALADNTAAHAQVIQLLNLENRLLKYRLHNEPDSTTAHLQKLGSKADAAVTVALDDLRTFQQTLQRSLVDSKLKLPSPTFLESPGPLREDEKRELLNLGQPGGDDNVGTPLDSNFGLLNRPSSSGSEARIRSGRPKTPQDQAKRLQELEQECAEWENKAARLEREVQLLRDDLDRAKAHQVWPFRDDHRSADGAFGMSSNTNVMRKDGGPSDEERQVAIPRPRQNGTGLLADYKAAASSSRDNSAATTDSAADEIARLKRMIQDSDRQHEDQRKALMRETERELRDAESQIAELTRQLKRARAAPTNPTAAASPSSSPSRAAAKFRVRRMQIHESGDVELEGAGELVPHGMLQAAESAASRRVSELEGQLARERLENDKLRRERTAAVREKSEALGRFEDLELEHGIGQQEFETERSQRAALREELEKAQRDKEATSRELRASERRHQALMQDLKEVMEERDRAFGSTESANRQYLEAVQALEMVRTEVEGLTSERDQAVREQERLLKEKQHVQRNLDAERRNRESLGQDIAILQQQKQTIQMERDAALQEQLNALKRLDDASADRKAALMARDKALAEKKDMDDEMAQLRVADHRHQLKARELQGRIDALDQQLAEATTKLKAAEQAAAQAGADLAELKEAKVDAEQEMEVAQRQCRAIGEELKSVLRVRDIALQQRDAALQRLREGEGKLEDHLALTSSRVSPRNGAAPEHPNSIYDRMDQLEVALATVEEEKKDLESALRASGNLGETKDSLVGLSTRLLDIHEIFRAAYDSMSEALEDAGSGAPRGATAAPAAPASPSHSLGEVVQMLLKQVETLELDGSRQTRCVSKFAETCRRLTQLSQRLSAGQGDHGEGEPGEQGIAGVREQQLQVMHQRLEKEQERNLELQREVQEKISEARFLSNRIEETRTKLERAEERIAKLETQKAASLDQDVAGGATDVAKDWRKRVEDLEASLDGAKREHQAEEERLHNEIEEERLQLREALERLKASDDKALELQRKLRAHTYELERLQGERDKLASHVETASSQLKGVAHQKTSAAKELEEVYASLTDLETQLLASHAENRRLKKVVAQFSGKERGAQNGVSAAAEHGGDVNEVVEDAQTSRVAVGGSQRNIRIKRSGSIVID</sequence>
<gene>
    <name evidence="3" type="ORF">SCF082_LOCUS49604</name>
</gene>
<feature type="coiled-coil region" evidence="1">
    <location>
        <begin position="907"/>
        <end position="1066"/>
    </location>
</feature>
<feature type="region of interest" description="Disordered" evidence="2">
    <location>
        <begin position="816"/>
        <end position="837"/>
    </location>
</feature>
<feature type="coiled-coil region" evidence="1">
    <location>
        <begin position="398"/>
        <end position="698"/>
    </location>
</feature>
<evidence type="ECO:0000256" key="2">
    <source>
        <dbReference type="SAM" id="MobiDB-lite"/>
    </source>
</evidence>
<keyword evidence="4" id="KW-1185">Reference proteome</keyword>
<feature type="compositionally biased region" description="Low complexity" evidence="2">
    <location>
        <begin position="338"/>
        <end position="357"/>
    </location>
</feature>
<organism evidence="3 4">
    <name type="scientific">Durusdinium trenchii</name>
    <dbReference type="NCBI Taxonomy" id="1381693"/>
    <lineage>
        <taxon>Eukaryota</taxon>
        <taxon>Sar</taxon>
        <taxon>Alveolata</taxon>
        <taxon>Dinophyceae</taxon>
        <taxon>Suessiales</taxon>
        <taxon>Symbiodiniaceae</taxon>
        <taxon>Durusdinium</taxon>
    </lineage>
</organism>
<reference evidence="3 4" key="1">
    <citation type="submission" date="2024-02" db="EMBL/GenBank/DDBJ databases">
        <authorList>
            <person name="Chen Y."/>
            <person name="Shah S."/>
            <person name="Dougan E. K."/>
            <person name="Thang M."/>
            <person name="Chan C."/>
        </authorList>
    </citation>
    <scope>NUCLEOTIDE SEQUENCE [LARGE SCALE GENOMIC DNA]</scope>
</reference>
<feature type="region of interest" description="Disordered" evidence="2">
    <location>
        <begin position="131"/>
        <end position="178"/>
    </location>
</feature>
<evidence type="ECO:0000313" key="4">
    <source>
        <dbReference type="Proteomes" id="UP001642464"/>
    </source>
</evidence>